<organism evidence="11 12">
    <name type="scientific">Plasmodium ovale</name>
    <name type="common">malaria parasite P. ovale</name>
    <dbReference type="NCBI Taxonomy" id="36330"/>
    <lineage>
        <taxon>Eukaryota</taxon>
        <taxon>Sar</taxon>
        <taxon>Alveolata</taxon>
        <taxon>Apicomplexa</taxon>
        <taxon>Aconoidasida</taxon>
        <taxon>Haemosporida</taxon>
        <taxon>Plasmodiidae</taxon>
        <taxon>Plasmodium</taxon>
        <taxon>Plasmodium (Plasmodium)</taxon>
    </lineage>
</organism>
<dbReference type="InterPro" id="IPR038160">
    <property type="entry name" value="6_CYS_dom_sf"/>
</dbReference>
<dbReference type="OrthoDB" id="368426at2759"/>
<feature type="transmembrane region" description="Helical" evidence="9">
    <location>
        <begin position="119"/>
        <end position="138"/>
    </location>
</feature>
<keyword evidence="3" id="KW-1003">Cell membrane</keyword>
<evidence type="ECO:0000256" key="9">
    <source>
        <dbReference type="SAM" id="Phobius"/>
    </source>
</evidence>
<accession>A0A1D3KX28</accession>
<dbReference type="AlphaFoldDB" id="A0A1D3KX28"/>
<keyword evidence="9" id="KW-0812">Transmembrane</keyword>
<evidence type="ECO:0000256" key="1">
    <source>
        <dbReference type="ARBA" id="ARBA00004236"/>
    </source>
</evidence>
<evidence type="ECO:0000256" key="2">
    <source>
        <dbReference type="ARBA" id="ARBA00004241"/>
    </source>
</evidence>
<dbReference type="GO" id="GO:0009986">
    <property type="term" value="C:cell surface"/>
    <property type="evidence" value="ECO:0007669"/>
    <property type="project" value="UniProtKB-SubCell"/>
</dbReference>
<feature type="transmembrane region" description="Helical" evidence="9">
    <location>
        <begin position="20"/>
        <end position="40"/>
    </location>
</feature>
<keyword evidence="7" id="KW-1015">Disulfide bond</keyword>
<evidence type="ECO:0000256" key="3">
    <source>
        <dbReference type="ARBA" id="ARBA00022475"/>
    </source>
</evidence>
<dbReference type="Proteomes" id="UP000242942">
    <property type="component" value="Chromosome 3"/>
</dbReference>
<protein>
    <submittedName>
        <fullName evidence="11">6-cysteine protein</fullName>
    </submittedName>
</protein>
<keyword evidence="9" id="KW-1133">Transmembrane helix</keyword>
<reference evidence="11 12" key="1">
    <citation type="submission" date="2016-06" db="EMBL/GenBank/DDBJ databases">
        <authorList>
            <consortium name="Pathogen Informatics"/>
        </authorList>
    </citation>
    <scope>NUCLEOTIDE SEQUENCE [LARGE SCALE GENOMIC DNA]</scope>
    <source>
        <strain evidence="11">PocGH01</strain>
    </source>
</reference>
<gene>
    <name evidence="11" type="primary">P36</name>
    <name evidence="11" type="ORF">POCGH01_03011800</name>
</gene>
<dbReference type="InterPro" id="IPR051444">
    <property type="entry name" value="Parasite_Repro/Invasion_Surf"/>
</dbReference>
<evidence type="ECO:0000256" key="6">
    <source>
        <dbReference type="ARBA" id="ARBA00023136"/>
    </source>
</evidence>
<feature type="transmembrane region" description="Helical" evidence="9">
    <location>
        <begin position="82"/>
        <end position="113"/>
    </location>
</feature>
<dbReference type="PROSITE" id="PS51701">
    <property type="entry name" value="6_CYS"/>
    <property type="match status" value="2"/>
</dbReference>
<evidence type="ECO:0000256" key="7">
    <source>
        <dbReference type="ARBA" id="ARBA00023157"/>
    </source>
</evidence>
<comment type="subcellular location">
    <subcellularLocation>
        <location evidence="1">Cell membrane</location>
    </subcellularLocation>
    <subcellularLocation>
        <location evidence="2">Cell surface</location>
    </subcellularLocation>
</comment>
<dbReference type="EMBL" id="LT594584">
    <property type="protein sequence ID" value="SCA48339.1"/>
    <property type="molecule type" value="Genomic_DNA"/>
</dbReference>
<evidence type="ECO:0000313" key="12">
    <source>
        <dbReference type="Proteomes" id="UP000242942"/>
    </source>
</evidence>
<keyword evidence="5" id="KW-0677">Repeat</keyword>
<dbReference type="Pfam" id="PF07422">
    <property type="entry name" value="s48_45"/>
    <property type="match status" value="1"/>
</dbReference>
<dbReference type="Gene3D" id="2.60.40.2860">
    <property type="match status" value="2"/>
</dbReference>
<evidence type="ECO:0000313" key="11">
    <source>
        <dbReference type="EMBL" id="SCA48339.1"/>
    </source>
</evidence>
<sequence length="426" mass="50968">MGRHKLVNYFLYKIKKSFPVVTNILFFIFVYYLFCFFFLFFPFFPFFFFFFFFFFFCRRLPTMGRHKLVNYFLYKIKKSFPVVTNILFFIFVYYLFCFFFLFFPFFPFFFVFVFKMRKVFYSLLLCICICIYMHKFGYVHMLYLKEVRIGNYYICNLKDYSKEYCLVDHDYDKTIKLLCPINNDDNKKQIYDSSYCFNYIGIRDGLIINNKQETIYETLPGIILTNEINFDRYNLSIYAPFNVKEDVTIVCICDSPKENKGITPFIQINIKNTTHMNSSNDKYVKGCDYGNNKGKLQFLTQPVSHTNSLICEVEAFPGDIIGINCNNYTNNKKEDIYLEPSNCFATVYFSMHSLNFVRTHIDNILPDAKYYPDLSSLPKDKNFQKFSTSYLWIPEEVPHDFLFYCYCSFPTGRGVAIYHIVKNAQP</sequence>
<keyword evidence="8" id="KW-0325">Glycoprotein</keyword>
<evidence type="ECO:0000259" key="10">
    <source>
        <dbReference type="PROSITE" id="PS51701"/>
    </source>
</evidence>
<dbReference type="PANTHER" id="PTHR38796:SF1">
    <property type="entry name" value="ANCHORED PROTEIN, PUTATIVE (AFU_ORTHOLOGUE AFUA_4G09600)-RELATED"/>
    <property type="match status" value="1"/>
</dbReference>
<dbReference type="VEuPathDB" id="PlasmoDB:PocGH01_03011800"/>
<evidence type="ECO:0000256" key="4">
    <source>
        <dbReference type="ARBA" id="ARBA00022729"/>
    </source>
</evidence>
<feature type="domain" description="6-Cys" evidence="10">
    <location>
        <begin position="126"/>
        <end position="273"/>
    </location>
</feature>
<keyword evidence="12" id="KW-1185">Reference proteome</keyword>
<evidence type="ECO:0000256" key="5">
    <source>
        <dbReference type="ARBA" id="ARBA00022737"/>
    </source>
</evidence>
<keyword evidence="6 9" id="KW-0472">Membrane</keyword>
<dbReference type="SMART" id="SM00970">
    <property type="entry name" value="s48_45"/>
    <property type="match status" value="1"/>
</dbReference>
<proteinExistence type="predicted"/>
<evidence type="ECO:0000256" key="8">
    <source>
        <dbReference type="ARBA" id="ARBA00023180"/>
    </source>
</evidence>
<feature type="domain" description="6-Cys" evidence="10">
    <location>
        <begin position="283"/>
        <end position="425"/>
    </location>
</feature>
<name>A0A1D3KX28_PLAOA</name>
<dbReference type="PANTHER" id="PTHR38796">
    <property type="match status" value="1"/>
</dbReference>
<keyword evidence="4" id="KW-0732">Signal</keyword>
<dbReference type="InterPro" id="IPR010884">
    <property type="entry name" value="6_CYS_dom"/>
</dbReference>
<dbReference type="GO" id="GO:0005886">
    <property type="term" value="C:plasma membrane"/>
    <property type="evidence" value="ECO:0007669"/>
    <property type="project" value="UniProtKB-SubCell"/>
</dbReference>